<evidence type="ECO:0000259" key="7">
    <source>
        <dbReference type="SMART" id="SM00829"/>
    </source>
</evidence>
<keyword evidence="3 6" id="KW-0479">Metal-binding</keyword>
<evidence type="ECO:0000313" key="8">
    <source>
        <dbReference type="EMBL" id="GAA0153204.1"/>
    </source>
</evidence>
<dbReference type="InterPro" id="IPR002328">
    <property type="entry name" value="ADH_Zn_CS"/>
</dbReference>
<dbReference type="GO" id="GO:0008270">
    <property type="term" value="F:zinc ion binding"/>
    <property type="evidence" value="ECO:0007669"/>
    <property type="project" value="InterPro"/>
</dbReference>
<comment type="similarity">
    <text evidence="2 6">Belongs to the zinc-containing alcohol dehydrogenase family.</text>
</comment>
<keyword evidence="4 6" id="KW-0862">Zinc</keyword>
<dbReference type="PANTHER" id="PTHR42683">
    <property type="entry name" value="ALDEHYDE REDUCTASE"/>
    <property type="match status" value="1"/>
</dbReference>
<evidence type="ECO:0000256" key="3">
    <source>
        <dbReference type="ARBA" id="ARBA00022723"/>
    </source>
</evidence>
<comment type="cofactor">
    <cofactor evidence="1 6">
        <name>Zn(2+)</name>
        <dbReference type="ChEBI" id="CHEBI:29105"/>
    </cofactor>
</comment>
<dbReference type="Proteomes" id="UP001454036">
    <property type="component" value="Unassembled WGS sequence"/>
</dbReference>
<organism evidence="8 9">
    <name type="scientific">Lithospermum erythrorhizon</name>
    <name type="common">Purple gromwell</name>
    <name type="synonym">Lithospermum officinale var. erythrorhizon</name>
    <dbReference type="NCBI Taxonomy" id="34254"/>
    <lineage>
        <taxon>Eukaryota</taxon>
        <taxon>Viridiplantae</taxon>
        <taxon>Streptophyta</taxon>
        <taxon>Embryophyta</taxon>
        <taxon>Tracheophyta</taxon>
        <taxon>Spermatophyta</taxon>
        <taxon>Magnoliopsida</taxon>
        <taxon>eudicotyledons</taxon>
        <taxon>Gunneridae</taxon>
        <taxon>Pentapetalae</taxon>
        <taxon>asterids</taxon>
        <taxon>lamiids</taxon>
        <taxon>Boraginales</taxon>
        <taxon>Boraginaceae</taxon>
        <taxon>Boraginoideae</taxon>
        <taxon>Lithospermeae</taxon>
        <taxon>Lithospermum</taxon>
    </lineage>
</organism>
<evidence type="ECO:0000256" key="6">
    <source>
        <dbReference type="RuleBase" id="RU361277"/>
    </source>
</evidence>
<keyword evidence="9" id="KW-1185">Reference proteome</keyword>
<protein>
    <submittedName>
        <fullName evidence="8">Oxidoreductase</fullName>
    </submittedName>
</protein>
<dbReference type="InterPro" id="IPR013154">
    <property type="entry name" value="ADH-like_N"/>
</dbReference>
<gene>
    <name evidence="8" type="ORF">LIER_37634</name>
</gene>
<dbReference type="FunFam" id="3.90.180.10:FF:000100">
    <property type="entry name" value="Putative cinnamyl alcohol dehydrogenase 6"/>
    <property type="match status" value="1"/>
</dbReference>
<dbReference type="AlphaFoldDB" id="A0AAV3PNN9"/>
<dbReference type="Pfam" id="PF00107">
    <property type="entry name" value="ADH_zinc_N"/>
    <property type="match status" value="1"/>
</dbReference>
<evidence type="ECO:0000256" key="2">
    <source>
        <dbReference type="ARBA" id="ARBA00008072"/>
    </source>
</evidence>
<evidence type="ECO:0000256" key="1">
    <source>
        <dbReference type="ARBA" id="ARBA00001947"/>
    </source>
</evidence>
<dbReference type="CDD" id="cd05283">
    <property type="entry name" value="CAD1"/>
    <property type="match status" value="1"/>
</dbReference>
<reference evidence="8 9" key="1">
    <citation type="submission" date="2024-01" db="EMBL/GenBank/DDBJ databases">
        <title>The complete chloroplast genome sequence of Lithospermum erythrorhizon: insights into the phylogenetic relationship among Boraginaceae species and the maternal lineages of purple gromwells.</title>
        <authorList>
            <person name="Okada T."/>
            <person name="Watanabe K."/>
        </authorList>
    </citation>
    <scope>NUCLEOTIDE SEQUENCE [LARGE SCALE GENOMIC DNA]</scope>
</reference>
<dbReference type="InterPro" id="IPR013149">
    <property type="entry name" value="ADH-like_C"/>
</dbReference>
<name>A0AAV3PNN9_LITER</name>
<dbReference type="InterPro" id="IPR047109">
    <property type="entry name" value="CAD-like"/>
</dbReference>
<dbReference type="InterPro" id="IPR011032">
    <property type="entry name" value="GroES-like_sf"/>
</dbReference>
<dbReference type="Pfam" id="PF08240">
    <property type="entry name" value="ADH_N"/>
    <property type="match status" value="1"/>
</dbReference>
<dbReference type="InterPro" id="IPR020843">
    <property type="entry name" value="ER"/>
</dbReference>
<dbReference type="SMART" id="SM00829">
    <property type="entry name" value="PKS_ER"/>
    <property type="match status" value="1"/>
</dbReference>
<accession>A0AAV3PNN9</accession>
<dbReference type="GO" id="GO:0009809">
    <property type="term" value="P:lignin biosynthetic process"/>
    <property type="evidence" value="ECO:0007669"/>
    <property type="project" value="UniProtKB-ARBA"/>
</dbReference>
<dbReference type="EMBL" id="BAABME010018264">
    <property type="protein sequence ID" value="GAA0153204.1"/>
    <property type="molecule type" value="Genomic_DNA"/>
</dbReference>
<sequence length="391" mass="42648">MGFSERLIEIIHCLNKKWSKSFGYGKVKYDTTREVNAPNEHPVKAIGWAARGKSGELSPFNFSRRATGDYDISLRVLYCGISHTDLHFVKNEWGMSKFPEVPGHEIVGVVTEVGTMVTKFRVGDNIGVGSLIGSCGRCEMCSHNLENFCPEMIITYNSLYYDGTYAYGGYSNIMVVNERFGIRWPDQLPLDAGAPLLSAGIAVYSPMKYCALTKPGIHIGVVGLGGLGHLAVKFAKAFGVTVTVISTHPSKRHNAIEHLGADKFLDICNKEGMNAAAGTLDGIIDTASGVHNLQPLIAMLKYNGVLVMLGAPREPLKLPVLPMLLKRKIVAGSSIGGMKETQEMIDFAAEHKITADIEVVPMNYVNMAMSRLAKGDVKYRFVIDVGNTLTD</sequence>
<keyword evidence="5" id="KW-0560">Oxidoreductase</keyword>
<evidence type="ECO:0000313" key="9">
    <source>
        <dbReference type="Proteomes" id="UP001454036"/>
    </source>
</evidence>
<dbReference type="FunFam" id="3.90.180.10:FF:000004">
    <property type="entry name" value="probable cinnamyl alcohol dehydrogenase"/>
    <property type="match status" value="1"/>
</dbReference>
<dbReference type="Gene3D" id="3.90.180.10">
    <property type="entry name" value="Medium-chain alcohol dehydrogenases, catalytic domain"/>
    <property type="match status" value="1"/>
</dbReference>
<evidence type="ECO:0000256" key="4">
    <source>
        <dbReference type="ARBA" id="ARBA00022833"/>
    </source>
</evidence>
<dbReference type="FunFam" id="3.40.50.720:FF:000022">
    <property type="entry name" value="Cinnamyl alcohol dehydrogenase"/>
    <property type="match status" value="1"/>
</dbReference>
<feature type="domain" description="Enoyl reductase (ER)" evidence="7">
    <location>
        <begin position="55"/>
        <end position="383"/>
    </location>
</feature>
<dbReference type="Gene3D" id="3.40.50.720">
    <property type="entry name" value="NAD(P)-binding Rossmann-like Domain"/>
    <property type="match status" value="1"/>
</dbReference>
<dbReference type="InterPro" id="IPR036291">
    <property type="entry name" value="NAD(P)-bd_dom_sf"/>
</dbReference>
<evidence type="ECO:0000256" key="5">
    <source>
        <dbReference type="ARBA" id="ARBA00023002"/>
    </source>
</evidence>
<comment type="caution">
    <text evidence="8">The sequence shown here is derived from an EMBL/GenBank/DDBJ whole genome shotgun (WGS) entry which is preliminary data.</text>
</comment>
<proteinExistence type="inferred from homology"/>
<dbReference type="GO" id="GO:0016616">
    <property type="term" value="F:oxidoreductase activity, acting on the CH-OH group of donors, NAD or NADP as acceptor"/>
    <property type="evidence" value="ECO:0007669"/>
    <property type="project" value="InterPro"/>
</dbReference>
<dbReference type="SUPFAM" id="SSF51735">
    <property type="entry name" value="NAD(P)-binding Rossmann-fold domains"/>
    <property type="match status" value="1"/>
</dbReference>
<dbReference type="PROSITE" id="PS00059">
    <property type="entry name" value="ADH_ZINC"/>
    <property type="match status" value="1"/>
</dbReference>
<dbReference type="SUPFAM" id="SSF50129">
    <property type="entry name" value="GroES-like"/>
    <property type="match status" value="1"/>
</dbReference>